<sequence length="90" mass="10233">MVVVACQSSDYYHAGILIDRNSFRFRQQCHQGGIGSCILCVNKYSYLAVFQITSPELYLDYLLGSILLRMKRSPRFTVSTITEKSCISLN</sequence>
<proteinExistence type="predicted"/>
<reference evidence="1 2" key="1">
    <citation type="submission" date="2012-05" db="EMBL/GenBank/DDBJ databases">
        <title>Finished chromosome of genome of Chamaesiphon sp. PCC 6605.</title>
        <authorList>
            <consortium name="US DOE Joint Genome Institute"/>
            <person name="Gugger M."/>
            <person name="Coursin T."/>
            <person name="Rippka R."/>
            <person name="Tandeau De Marsac N."/>
            <person name="Huntemann M."/>
            <person name="Wei C.-L."/>
            <person name="Han J."/>
            <person name="Detter J.C."/>
            <person name="Han C."/>
            <person name="Tapia R."/>
            <person name="Chen A."/>
            <person name="Kyrpides N."/>
            <person name="Mavromatis K."/>
            <person name="Markowitz V."/>
            <person name="Szeto E."/>
            <person name="Ivanova N."/>
            <person name="Pagani I."/>
            <person name="Pati A."/>
            <person name="Goodwin L."/>
            <person name="Nordberg H.P."/>
            <person name="Cantor M.N."/>
            <person name="Hua S.X."/>
            <person name="Woyke T."/>
            <person name="Kerfeld C.A."/>
        </authorList>
    </citation>
    <scope>NUCLEOTIDE SEQUENCE [LARGE SCALE GENOMIC DNA]</scope>
    <source>
        <strain evidence="2">ATCC 27169 / PCC 6605</strain>
    </source>
</reference>
<dbReference type="EMBL" id="CP003600">
    <property type="protein sequence ID" value="AFY91572.1"/>
    <property type="molecule type" value="Genomic_DNA"/>
</dbReference>
<name>K9U900_CHAP6</name>
<gene>
    <name evidence="1" type="ORF">Cha6605_0271</name>
</gene>
<accession>K9U900</accession>
<dbReference type="AlphaFoldDB" id="K9U900"/>
<keyword evidence="2" id="KW-1185">Reference proteome</keyword>
<evidence type="ECO:0000313" key="1">
    <source>
        <dbReference type="EMBL" id="AFY91572.1"/>
    </source>
</evidence>
<dbReference type="KEGG" id="cmp:Cha6605_0271"/>
<dbReference type="STRING" id="1173020.Cha6605_0271"/>
<evidence type="ECO:0000313" key="2">
    <source>
        <dbReference type="Proteomes" id="UP000010366"/>
    </source>
</evidence>
<organism evidence="1 2">
    <name type="scientific">Chamaesiphon minutus (strain ATCC 27169 / PCC 6605)</name>
    <dbReference type="NCBI Taxonomy" id="1173020"/>
    <lineage>
        <taxon>Bacteria</taxon>
        <taxon>Bacillati</taxon>
        <taxon>Cyanobacteriota</taxon>
        <taxon>Cyanophyceae</taxon>
        <taxon>Gomontiellales</taxon>
        <taxon>Chamaesiphonaceae</taxon>
        <taxon>Chamaesiphon</taxon>
    </lineage>
</organism>
<dbReference type="Proteomes" id="UP000010366">
    <property type="component" value="Chromosome"/>
</dbReference>
<dbReference type="HOGENOM" id="CLU_2435482_0_0_3"/>
<protein>
    <submittedName>
        <fullName evidence="1">Uncharacterized protein</fullName>
    </submittedName>
</protein>